<organism evidence="1 2">
    <name type="scientific">Rossellomorea oryzaecorticis</name>
    <dbReference type="NCBI Taxonomy" id="1396505"/>
    <lineage>
        <taxon>Bacteria</taxon>
        <taxon>Bacillati</taxon>
        <taxon>Bacillota</taxon>
        <taxon>Bacilli</taxon>
        <taxon>Bacillales</taxon>
        <taxon>Bacillaceae</taxon>
        <taxon>Rossellomorea</taxon>
    </lineage>
</organism>
<dbReference type="Proteomes" id="UP001389717">
    <property type="component" value="Unassembled WGS sequence"/>
</dbReference>
<comment type="caution">
    <text evidence="1">The sequence shown here is derived from an EMBL/GenBank/DDBJ whole genome shotgun (WGS) entry which is preliminary data.</text>
</comment>
<accession>A0ABU9K5Z3</accession>
<evidence type="ECO:0000313" key="1">
    <source>
        <dbReference type="EMBL" id="MEL3971428.1"/>
    </source>
</evidence>
<keyword evidence="2" id="KW-1185">Reference proteome</keyword>
<dbReference type="Pfam" id="PF14091">
    <property type="entry name" value="DUF4269"/>
    <property type="match status" value="1"/>
</dbReference>
<protein>
    <submittedName>
        <fullName evidence="1">DUF4269 domain-containing protein</fullName>
    </submittedName>
</protein>
<dbReference type="InterPro" id="IPR025365">
    <property type="entry name" value="DUF4269"/>
</dbReference>
<gene>
    <name evidence="1" type="ORF">AAEO50_03970</name>
</gene>
<evidence type="ECO:0000313" key="2">
    <source>
        <dbReference type="Proteomes" id="UP001389717"/>
    </source>
</evidence>
<dbReference type="RefSeq" id="WP_341980675.1">
    <property type="nucleotide sequence ID" value="NZ_JBBYAF010000005.1"/>
</dbReference>
<reference evidence="1 2" key="1">
    <citation type="submission" date="2024-04" db="EMBL/GenBank/DDBJ databases">
        <title>Bacillus oryzaecorticis sp. nov., a moderately halophilic bacterium isolated from rice husks.</title>
        <authorList>
            <person name="Zhu H.-S."/>
        </authorList>
    </citation>
    <scope>NUCLEOTIDE SEQUENCE [LARGE SCALE GENOMIC DNA]</scope>
    <source>
        <strain evidence="1 2">ZC255</strain>
    </source>
</reference>
<sequence>MHGIYEQMKAGSPRQQAAYEAVQSLNVMNDLNHYQPLVCGTIPIGIDIETSDLDIIMEVEDLQLFEKEVHRLYSANEQFRLKWKVIRGIPVVKANFTYGNFEFELFGQPQSVFNQNAYLHVVIEYSILKSRPEMKQQVIRLKMDGLKTEEAFCELLGISGDPYMGLIRYGIEKEIINQ</sequence>
<proteinExistence type="predicted"/>
<name>A0ABU9K5Z3_9BACI</name>
<dbReference type="EMBL" id="JBBYAF010000005">
    <property type="protein sequence ID" value="MEL3971428.1"/>
    <property type="molecule type" value="Genomic_DNA"/>
</dbReference>